<reference evidence="3" key="1">
    <citation type="journal article" date="2014" name="Nat. Commun.">
        <title>The emerging biofuel crop Camelina sativa retains a highly undifferentiated hexaploid genome structure.</title>
        <authorList>
            <person name="Kagale S."/>
            <person name="Koh C."/>
            <person name="Nixon J."/>
            <person name="Bollina V."/>
            <person name="Clarke W.E."/>
            <person name="Tuteja R."/>
            <person name="Spillane C."/>
            <person name="Robinson S.J."/>
            <person name="Links M.G."/>
            <person name="Clarke C."/>
            <person name="Higgins E.E."/>
            <person name="Huebert T."/>
            <person name="Sharpe A.G."/>
            <person name="Parkin I.A."/>
        </authorList>
    </citation>
    <scope>NUCLEOTIDE SEQUENCE [LARGE SCALE GENOMIC DNA]</scope>
    <source>
        <strain evidence="3">cv. DH55</strain>
    </source>
</reference>
<dbReference type="Gene3D" id="2.30.29.30">
    <property type="entry name" value="Pleckstrin-homology domain (PH domain)/Phosphotyrosine-binding domain (PTB)"/>
    <property type="match status" value="1"/>
</dbReference>
<dbReference type="Pfam" id="PF02893">
    <property type="entry name" value="GRAM"/>
    <property type="match status" value="1"/>
</dbReference>
<dbReference type="GeneID" id="104702961"/>
<dbReference type="PROSITE" id="PS50104">
    <property type="entry name" value="TIR"/>
    <property type="match status" value="1"/>
</dbReference>
<proteinExistence type="inferred from homology"/>
<dbReference type="RefSeq" id="XP_010417196.1">
    <property type="nucleotide sequence ID" value="XM_010418894.1"/>
</dbReference>
<dbReference type="SMART" id="SM00568">
    <property type="entry name" value="GRAM"/>
    <property type="match status" value="1"/>
</dbReference>
<dbReference type="Gene3D" id="3.40.50.10140">
    <property type="entry name" value="Toll/interleukin-1 receptor homology (TIR) domain"/>
    <property type="match status" value="1"/>
</dbReference>
<feature type="domain" description="TIR" evidence="2">
    <location>
        <begin position="18"/>
        <end position="180"/>
    </location>
</feature>
<sequence>MATITTPAASTEKLLSEWLPQVFISFRGADLRLGFIGFLKKALRENNIKYYIDEEEPRGARLEILFDRIKESQIALVFFSIQYAESEWCLDELLEIMKNMEKGKLRVIPVFFKVKPEDVKGQKKEFGVALYGEGRRRRPRMPQWEDALESVPTRMGLVFAGPSSEANFLAELIQRVKEVGAIILSERRVTASSFWNAALGSIAQSTKVLAKGRYKKLFRDTFETVPEEQLLNYFACHLSTSVGPVMGVLNISSAKLAYCSDKPISYENDGQTQWSYYKVVILLHELKEVNPATSTITPVEKYIQVISVDNQEFWFMEFLNYEGALTSLQDFLQAGALRSPVV</sequence>
<evidence type="ECO:0000256" key="1">
    <source>
        <dbReference type="ARBA" id="ARBA00009414"/>
    </source>
</evidence>
<dbReference type="SUPFAM" id="SSF52200">
    <property type="entry name" value="Toll/Interleukin receptor TIR domain"/>
    <property type="match status" value="1"/>
</dbReference>
<protein>
    <submittedName>
        <fullName evidence="4">Disease resistance protein LAZ5-like</fullName>
    </submittedName>
</protein>
<dbReference type="InterPro" id="IPR011993">
    <property type="entry name" value="PH-like_dom_sf"/>
</dbReference>
<reference evidence="4" key="2">
    <citation type="submission" date="2025-08" db="UniProtKB">
        <authorList>
            <consortium name="RefSeq"/>
        </authorList>
    </citation>
    <scope>IDENTIFICATION</scope>
    <source>
        <tissue evidence="4">Leaf</tissue>
    </source>
</reference>
<dbReference type="InterPro" id="IPR037848">
    <property type="entry name" value="GEM-like"/>
</dbReference>
<organism evidence="3 4">
    <name type="scientific">Camelina sativa</name>
    <name type="common">False flax</name>
    <name type="synonym">Myagrum sativum</name>
    <dbReference type="NCBI Taxonomy" id="90675"/>
    <lineage>
        <taxon>Eukaryota</taxon>
        <taxon>Viridiplantae</taxon>
        <taxon>Streptophyta</taxon>
        <taxon>Embryophyta</taxon>
        <taxon>Tracheophyta</taxon>
        <taxon>Spermatophyta</taxon>
        <taxon>Magnoliopsida</taxon>
        <taxon>eudicotyledons</taxon>
        <taxon>Gunneridae</taxon>
        <taxon>Pentapetalae</taxon>
        <taxon>rosids</taxon>
        <taxon>malvids</taxon>
        <taxon>Brassicales</taxon>
        <taxon>Brassicaceae</taxon>
        <taxon>Camelineae</taxon>
        <taxon>Camelina</taxon>
    </lineage>
</organism>
<keyword evidence="3" id="KW-1185">Reference proteome</keyword>
<dbReference type="SMART" id="SM00255">
    <property type="entry name" value="TIR"/>
    <property type="match status" value="1"/>
</dbReference>
<dbReference type="InterPro" id="IPR035897">
    <property type="entry name" value="Toll_tir_struct_dom_sf"/>
</dbReference>
<dbReference type="Pfam" id="PF01582">
    <property type="entry name" value="TIR"/>
    <property type="match status" value="1"/>
</dbReference>
<comment type="similarity">
    <text evidence="1">Belongs to the GEM family.</text>
</comment>
<name>A0ABM0SWM8_CAMSA</name>
<dbReference type="InterPro" id="IPR000157">
    <property type="entry name" value="TIR_dom"/>
</dbReference>
<evidence type="ECO:0000259" key="2">
    <source>
        <dbReference type="PROSITE" id="PS50104"/>
    </source>
</evidence>
<dbReference type="Proteomes" id="UP000694864">
    <property type="component" value="Chromosome 7"/>
</dbReference>
<evidence type="ECO:0000313" key="3">
    <source>
        <dbReference type="Proteomes" id="UP000694864"/>
    </source>
</evidence>
<evidence type="ECO:0000313" key="4">
    <source>
        <dbReference type="RefSeq" id="XP_010417196.1"/>
    </source>
</evidence>
<dbReference type="PANTHER" id="PTHR31969">
    <property type="entry name" value="GEM-LIKE PROTEIN 2"/>
    <property type="match status" value="1"/>
</dbReference>
<dbReference type="InterPro" id="IPR004182">
    <property type="entry name" value="GRAM"/>
</dbReference>
<accession>A0ABM0SWM8</accession>
<gene>
    <name evidence="4" type="primary">LOC104702961</name>
</gene>